<sequence length="45" mass="5266">MWIAIVVWWRFLIQGKLISVLAVEDVNWHCPGSALTNHVLPLFEY</sequence>
<name>A0A0A8Z658_ARUDO</name>
<accession>A0A0A8Z658</accession>
<evidence type="ECO:0000256" key="1">
    <source>
        <dbReference type="SAM" id="SignalP"/>
    </source>
</evidence>
<proteinExistence type="predicted"/>
<reference evidence="2" key="2">
    <citation type="journal article" date="2015" name="Data Brief">
        <title>Shoot transcriptome of the giant reed, Arundo donax.</title>
        <authorList>
            <person name="Barrero R.A."/>
            <person name="Guerrero F.D."/>
            <person name="Moolhuijzen P."/>
            <person name="Goolsby J.A."/>
            <person name="Tidwell J."/>
            <person name="Bellgard S.E."/>
            <person name="Bellgard M.I."/>
        </authorList>
    </citation>
    <scope>NUCLEOTIDE SEQUENCE</scope>
    <source>
        <tissue evidence="2">Shoot tissue taken approximately 20 cm above the soil surface</tissue>
    </source>
</reference>
<reference evidence="2" key="1">
    <citation type="submission" date="2014-09" db="EMBL/GenBank/DDBJ databases">
        <authorList>
            <person name="Magalhaes I.L.F."/>
            <person name="Oliveira U."/>
            <person name="Santos F.R."/>
            <person name="Vidigal T.H.D.A."/>
            <person name="Brescovit A.D."/>
            <person name="Santos A.J."/>
        </authorList>
    </citation>
    <scope>NUCLEOTIDE SEQUENCE</scope>
    <source>
        <tissue evidence="2">Shoot tissue taken approximately 20 cm above the soil surface</tissue>
    </source>
</reference>
<organism evidence="2">
    <name type="scientific">Arundo donax</name>
    <name type="common">Giant reed</name>
    <name type="synonym">Donax arundinaceus</name>
    <dbReference type="NCBI Taxonomy" id="35708"/>
    <lineage>
        <taxon>Eukaryota</taxon>
        <taxon>Viridiplantae</taxon>
        <taxon>Streptophyta</taxon>
        <taxon>Embryophyta</taxon>
        <taxon>Tracheophyta</taxon>
        <taxon>Spermatophyta</taxon>
        <taxon>Magnoliopsida</taxon>
        <taxon>Liliopsida</taxon>
        <taxon>Poales</taxon>
        <taxon>Poaceae</taxon>
        <taxon>PACMAD clade</taxon>
        <taxon>Arundinoideae</taxon>
        <taxon>Arundineae</taxon>
        <taxon>Arundo</taxon>
    </lineage>
</organism>
<dbReference type="AlphaFoldDB" id="A0A0A8Z658"/>
<feature type="chain" id="PRO_5012339218" evidence="1">
    <location>
        <begin position="16"/>
        <end position="45"/>
    </location>
</feature>
<evidence type="ECO:0000313" key="2">
    <source>
        <dbReference type="EMBL" id="JAD33128.1"/>
    </source>
</evidence>
<feature type="signal peptide" evidence="1">
    <location>
        <begin position="1"/>
        <end position="15"/>
    </location>
</feature>
<protein>
    <submittedName>
        <fullName evidence="2">Uncharacterized protein</fullName>
    </submittedName>
</protein>
<keyword evidence="1" id="KW-0732">Signal</keyword>
<dbReference type="EMBL" id="GBRH01264767">
    <property type="protein sequence ID" value="JAD33128.1"/>
    <property type="molecule type" value="Transcribed_RNA"/>
</dbReference>